<evidence type="ECO:0000313" key="1">
    <source>
        <dbReference type="EMBL" id="MFC1430218.1"/>
    </source>
</evidence>
<protein>
    <submittedName>
        <fullName evidence="1">DUF72 domain-containing protein</fullName>
    </submittedName>
</protein>
<dbReference type="Gene3D" id="3.20.20.410">
    <property type="entry name" value="Protein of unknown function UPF0759"/>
    <property type="match status" value="1"/>
</dbReference>
<dbReference type="PANTHER" id="PTHR30348:SF9">
    <property type="entry name" value="UPF0759 PROTEIN YECE"/>
    <property type="match status" value="1"/>
</dbReference>
<proteinExistence type="predicted"/>
<dbReference type="Pfam" id="PF01904">
    <property type="entry name" value="DUF72"/>
    <property type="match status" value="1"/>
</dbReference>
<name>A0ABV6WVZ9_9ACTN</name>
<gene>
    <name evidence="1" type="ORF">ACEZDB_06025</name>
</gene>
<dbReference type="InterPro" id="IPR002763">
    <property type="entry name" value="DUF72"/>
</dbReference>
<organism evidence="1 2">
    <name type="scientific">Streptacidiphilus alkalitolerans</name>
    <dbReference type="NCBI Taxonomy" id="3342712"/>
    <lineage>
        <taxon>Bacteria</taxon>
        <taxon>Bacillati</taxon>
        <taxon>Actinomycetota</taxon>
        <taxon>Actinomycetes</taxon>
        <taxon>Kitasatosporales</taxon>
        <taxon>Streptomycetaceae</taxon>
        <taxon>Streptacidiphilus</taxon>
    </lineage>
</organism>
<dbReference type="EMBL" id="JBHEZY010000002">
    <property type="protein sequence ID" value="MFC1430218.1"/>
    <property type="molecule type" value="Genomic_DNA"/>
</dbReference>
<accession>A0ABV6WVZ9</accession>
<dbReference type="InterPro" id="IPR036520">
    <property type="entry name" value="UPF0759_sf"/>
</dbReference>
<dbReference type="SUPFAM" id="SSF117396">
    <property type="entry name" value="TM1631-like"/>
    <property type="match status" value="1"/>
</dbReference>
<dbReference type="RefSeq" id="WP_380549542.1">
    <property type="nucleotide sequence ID" value="NZ_JBHEZY010000002.1"/>
</dbReference>
<comment type="caution">
    <text evidence="1">The sequence shown here is derived from an EMBL/GenBank/DDBJ whole genome shotgun (WGS) entry which is preliminary data.</text>
</comment>
<reference evidence="1 2" key="1">
    <citation type="submission" date="2024-09" db="EMBL/GenBank/DDBJ databases">
        <authorList>
            <person name="Lee S.D."/>
        </authorList>
    </citation>
    <scope>NUCLEOTIDE SEQUENCE [LARGE SCALE GENOMIC DNA]</scope>
    <source>
        <strain evidence="1 2">N1-3</strain>
    </source>
</reference>
<dbReference type="Proteomes" id="UP001592530">
    <property type="component" value="Unassembled WGS sequence"/>
</dbReference>
<sequence length="283" mass="32130">MKLHVGCAMWAHTGWQGRLLPHPLAPRERLRAYASWCNAVEGNTTFYATPSAETVRSWAEQTGPDFRLLLKLPKPISHGLRLADADVPLRSFLQVMEPLGPRVHALWIQLPASFGPSDLGTLAAFLHRVPRGLRSTVEVRHPAFFEDRRWEQRLERVLGDVGAEWTSFDTTSVFATPPTNEAEREAWAKKPRLPRRSRALTDRPIVRYIGREDARRTTEGWRHWTGTVADWLREGRSPTVFIHTPDNDDSLALARRFHDEVRALVPGVEPLPEPLPTGPPTLF</sequence>
<evidence type="ECO:0000313" key="2">
    <source>
        <dbReference type="Proteomes" id="UP001592530"/>
    </source>
</evidence>
<dbReference type="PANTHER" id="PTHR30348">
    <property type="entry name" value="UNCHARACTERIZED PROTEIN YECE"/>
    <property type="match status" value="1"/>
</dbReference>